<feature type="chain" id="PRO_5007527324" evidence="1">
    <location>
        <begin position="22"/>
        <end position="136"/>
    </location>
</feature>
<proteinExistence type="predicted"/>
<feature type="signal peptide" evidence="1">
    <location>
        <begin position="1"/>
        <end position="21"/>
    </location>
</feature>
<accession>A0A146LR05</accession>
<dbReference type="EMBL" id="GDHC01008345">
    <property type="protein sequence ID" value="JAQ10284.1"/>
    <property type="molecule type" value="Transcribed_RNA"/>
</dbReference>
<sequence>MVRYTWPRLLCFCGRWWSTWAERFAAAGPVKDNPSPAVADEDFYSMPPCLSVTTYAVSMGRQRRRNTELRVGRMAALKTQILLGISPLDVHPGSKLPLLQSNINIKKSDGIRRDLVGEANGAMVTQLLKEAMQLLF</sequence>
<protein>
    <submittedName>
        <fullName evidence="2">Uncharacterized protein</fullName>
    </submittedName>
</protein>
<organism evidence="2">
    <name type="scientific">Lygus hesperus</name>
    <name type="common">Western plant bug</name>
    <dbReference type="NCBI Taxonomy" id="30085"/>
    <lineage>
        <taxon>Eukaryota</taxon>
        <taxon>Metazoa</taxon>
        <taxon>Ecdysozoa</taxon>
        <taxon>Arthropoda</taxon>
        <taxon>Hexapoda</taxon>
        <taxon>Insecta</taxon>
        <taxon>Pterygota</taxon>
        <taxon>Neoptera</taxon>
        <taxon>Paraneoptera</taxon>
        <taxon>Hemiptera</taxon>
        <taxon>Heteroptera</taxon>
        <taxon>Panheteroptera</taxon>
        <taxon>Cimicomorpha</taxon>
        <taxon>Miridae</taxon>
        <taxon>Mirini</taxon>
        <taxon>Lygus</taxon>
    </lineage>
</organism>
<name>A0A146LR05_LYGHE</name>
<dbReference type="AlphaFoldDB" id="A0A146LR05"/>
<evidence type="ECO:0000313" key="2">
    <source>
        <dbReference type="EMBL" id="JAQ10284.1"/>
    </source>
</evidence>
<keyword evidence="1" id="KW-0732">Signal</keyword>
<evidence type="ECO:0000256" key="1">
    <source>
        <dbReference type="SAM" id="SignalP"/>
    </source>
</evidence>
<feature type="non-terminal residue" evidence="2">
    <location>
        <position position="136"/>
    </location>
</feature>
<reference evidence="2" key="1">
    <citation type="journal article" date="2016" name="Gigascience">
        <title>De novo construction of an expanded transcriptome assembly for the western tarnished plant bug, Lygus hesperus.</title>
        <authorList>
            <person name="Tassone E.E."/>
            <person name="Geib S.M."/>
            <person name="Hall B."/>
            <person name="Fabrick J.A."/>
            <person name="Brent C.S."/>
            <person name="Hull J.J."/>
        </authorList>
    </citation>
    <scope>NUCLEOTIDE SEQUENCE</scope>
</reference>
<gene>
    <name evidence="2" type="ORF">g.67657</name>
</gene>